<feature type="domain" description="Methyltransferase" evidence="2">
    <location>
        <begin position="49"/>
        <end position="141"/>
    </location>
</feature>
<organism evidence="3 4">
    <name type="scientific">Rapidithrix thailandica</name>
    <dbReference type="NCBI Taxonomy" id="413964"/>
    <lineage>
        <taxon>Bacteria</taxon>
        <taxon>Pseudomonadati</taxon>
        <taxon>Bacteroidota</taxon>
        <taxon>Cytophagia</taxon>
        <taxon>Cytophagales</taxon>
        <taxon>Flammeovirgaceae</taxon>
        <taxon>Rapidithrix</taxon>
    </lineage>
</organism>
<keyword evidence="1 3" id="KW-0808">Transferase</keyword>
<keyword evidence="3" id="KW-0489">Methyltransferase</keyword>
<gene>
    <name evidence="3" type="ORF">AAG747_06175</name>
</gene>
<dbReference type="CDD" id="cd02440">
    <property type="entry name" value="AdoMet_MTases"/>
    <property type="match status" value="1"/>
</dbReference>
<dbReference type="Gene3D" id="2.20.25.110">
    <property type="entry name" value="S-adenosyl-L-methionine-dependent methyltransferases"/>
    <property type="match status" value="1"/>
</dbReference>
<comment type="caution">
    <text evidence="3">The sequence shown here is derived from an EMBL/GenBank/DDBJ whole genome shotgun (WGS) entry which is preliminary data.</text>
</comment>
<dbReference type="GO" id="GO:0008168">
    <property type="term" value="F:methyltransferase activity"/>
    <property type="evidence" value="ECO:0007669"/>
    <property type="project" value="UniProtKB-KW"/>
</dbReference>
<dbReference type="RefSeq" id="WP_346820272.1">
    <property type="nucleotide sequence ID" value="NZ_JBDKWZ010000003.1"/>
</dbReference>
<evidence type="ECO:0000256" key="1">
    <source>
        <dbReference type="ARBA" id="ARBA00022679"/>
    </source>
</evidence>
<dbReference type="Proteomes" id="UP001403385">
    <property type="component" value="Unassembled WGS sequence"/>
</dbReference>
<keyword evidence="4" id="KW-1185">Reference proteome</keyword>
<sequence>MERKTEEWFDTWFDSPYYHILYKHRDEEEARMLLDNLVNHLHMAPKHKILDLACGKGRHSIYLNQLGLDVEGVDLSEQNITYAQRFGNDRLHFAKHDMREVYKREAFDFVVNIFTSFGYFASDKEHQKAIQAIGKSLKPGGTLIIDFLNVYKIRHQLEPETIIYSENIEFHIRRKIENEVIVKEISFWEKERTYRFEERVKALTRKQFQQFFEHAGMKCREILGDYEMNPFVKEQSDRMIFIVDKI</sequence>
<dbReference type="EC" id="2.1.1.-" evidence="3"/>
<proteinExistence type="predicted"/>
<evidence type="ECO:0000313" key="4">
    <source>
        <dbReference type="Proteomes" id="UP001403385"/>
    </source>
</evidence>
<dbReference type="PANTHER" id="PTHR43861">
    <property type="entry name" value="TRANS-ACONITATE 2-METHYLTRANSFERASE-RELATED"/>
    <property type="match status" value="1"/>
</dbReference>
<name>A0AAW9RRU1_9BACT</name>
<dbReference type="Pfam" id="PF13649">
    <property type="entry name" value="Methyltransf_25"/>
    <property type="match status" value="1"/>
</dbReference>
<dbReference type="InterPro" id="IPR029063">
    <property type="entry name" value="SAM-dependent_MTases_sf"/>
</dbReference>
<protein>
    <submittedName>
        <fullName evidence="3">Class I SAM-dependent methyltransferase</fullName>
        <ecNumber evidence="3">2.1.1.-</ecNumber>
    </submittedName>
</protein>
<dbReference type="Gene3D" id="3.40.50.150">
    <property type="entry name" value="Vaccinia Virus protein VP39"/>
    <property type="match status" value="1"/>
</dbReference>
<dbReference type="SUPFAM" id="SSF53335">
    <property type="entry name" value="S-adenosyl-L-methionine-dependent methyltransferases"/>
    <property type="match status" value="1"/>
</dbReference>
<dbReference type="GO" id="GO:0032259">
    <property type="term" value="P:methylation"/>
    <property type="evidence" value="ECO:0007669"/>
    <property type="project" value="UniProtKB-KW"/>
</dbReference>
<accession>A0AAW9RRU1</accession>
<evidence type="ECO:0000313" key="3">
    <source>
        <dbReference type="EMBL" id="MEN7547484.1"/>
    </source>
</evidence>
<dbReference type="AlphaFoldDB" id="A0AAW9RRU1"/>
<evidence type="ECO:0000259" key="2">
    <source>
        <dbReference type="Pfam" id="PF13649"/>
    </source>
</evidence>
<dbReference type="EMBL" id="JBDKWZ010000003">
    <property type="protein sequence ID" value="MEN7547484.1"/>
    <property type="molecule type" value="Genomic_DNA"/>
</dbReference>
<reference evidence="3 4" key="1">
    <citation type="submission" date="2024-04" db="EMBL/GenBank/DDBJ databases">
        <title>Novel genus in family Flammeovirgaceae.</title>
        <authorList>
            <person name="Nguyen T.H."/>
            <person name="Vuong T.Q."/>
            <person name="Le H."/>
            <person name="Kim S.-G."/>
        </authorList>
    </citation>
    <scope>NUCLEOTIDE SEQUENCE [LARGE SCALE GENOMIC DNA]</scope>
    <source>
        <strain evidence="3 4">JCM 23209</strain>
    </source>
</reference>
<dbReference type="InterPro" id="IPR041698">
    <property type="entry name" value="Methyltransf_25"/>
</dbReference>